<gene>
    <name evidence="1" type="ORF">C7B46_18265</name>
</gene>
<dbReference type="AlphaFoldDB" id="A0A2T2X6N2"/>
<protein>
    <recommendedName>
        <fullName evidence="3">Phosphatidylinositol kinase</fullName>
    </recommendedName>
</protein>
<proteinExistence type="predicted"/>
<dbReference type="EMBL" id="PXYW01000085">
    <property type="protein sequence ID" value="PSR30152.1"/>
    <property type="molecule type" value="Genomic_DNA"/>
</dbReference>
<reference evidence="1 2" key="1">
    <citation type="journal article" date="2014" name="BMC Genomics">
        <title>Comparison of environmental and isolate Sulfobacillus genomes reveals diverse carbon, sulfur, nitrogen, and hydrogen metabolisms.</title>
        <authorList>
            <person name="Justice N.B."/>
            <person name="Norman A."/>
            <person name="Brown C.T."/>
            <person name="Singh A."/>
            <person name="Thomas B.C."/>
            <person name="Banfield J.F."/>
        </authorList>
    </citation>
    <scope>NUCLEOTIDE SEQUENCE [LARGE SCALE GENOMIC DNA]</scope>
    <source>
        <strain evidence="1">AMDSBA4</strain>
    </source>
</reference>
<dbReference type="Proteomes" id="UP000242972">
    <property type="component" value="Unassembled WGS sequence"/>
</dbReference>
<accession>A0A2T2X6N2</accession>
<organism evidence="1 2">
    <name type="scientific">Sulfobacillus benefaciens</name>
    <dbReference type="NCBI Taxonomy" id="453960"/>
    <lineage>
        <taxon>Bacteria</taxon>
        <taxon>Bacillati</taxon>
        <taxon>Bacillota</taxon>
        <taxon>Clostridia</taxon>
        <taxon>Eubacteriales</taxon>
        <taxon>Clostridiales Family XVII. Incertae Sedis</taxon>
        <taxon>Sulfobacillus</taxon>
    </lineage>
</organism>
<comment type="caution">
    <text evidence="1">The sequence shown here is derived from an EMBL/GenBank/DDBJ whole genome shotgun (WGS) entry which is preliminary data.</text>
</comment>
<evidence type="ECO:0000313" key="1">
    <source>
        <dbReference type="EMBL" id="PSR30152.1"/>
    </source>
</evidence>
<name>A0A2T2X6N2_9FIRM</name>
<evidence type="ECO:0000313" key="2">
    <source>
        <dbReference type="Proteomes" id="UP000242972"/>
    </source>
</evidence>
<sequence>MVHTIKIPVREASAFVRRAGSGGSHPLLLQLDNGVVALVKFQHNPQTTRSLASDLIGTLLGHLAGVPVPDVVLVHIPYHHAPRVPYLSQYRWRAGLQFGTVFLDQAQPLSRARIASLSNISDLTAGALLETWLYNQDVKFSHVMQLPHGETYQFFLTDHGYLFPNGPWWQVDDLRYHRDDFPIAKPLSIIAMESPAWFDFTAATERICSIQPKVLWEVLDTVPKEWSLSTRRKKAIFDFLTYRQQKLPVVAHRLQHLWNRGKSQGTRTGQVR</sequence>
<evidence type="ECO:0008006" key="3">
    <source>
        <dbReference type="Google" id="ProtNLM"/>
    </source>
</evidence>